<evidence type="ECO:0000259" key="1">
    <source>
        <dbReference type="Pfam" id="PF00085"/>
    </source>
</evidence>
<protein>
    <recommendedName>
        <fullName evidence="1">Thioredoxin domain-containing protein</fullName>
    </recommendedName>
</protein>
<dbReference type="InterPro" id="IPR013766">
    <property type="entry name" value="Thioredoxin_domain"/>
</dbReference>
<evidence type="ECO:0000313" key="2">
    <source>
        <dbReference type="EMBL" id="ASF00410.1"/>
    </source>
</evidence>
<dbReference type="Gene3D" id="3.40.30.10">
    <property type="entry name" value="Glutaredoxin"/>
    <property type="match status" value="1"/>
</dbReference>
<dbReference type="InterPro" id="IPR036249">
    <property type="entry name" value="Thioredoxin-like_sf"/>
</dbReference>
<sequence>MIKILNEINLQKDLVTSAKLYLYFYSSGCGPCKIVSPLVEEFGKTTNNVVYTIASSEGGELQEQLNVSAYPSMVVVQYNKVIKGGIGQGEVIKIIEDATSNK</sequence>
<proteinExistence type="predicted"/>
<feature type="domain" description="Thioredoxin" evidence="1">
    <location>
        <begin position="4"/>
        <end position="89"/>
    </location>
</feature>
<dbReference type="CDD" id="cd02947">
    <property type="entry name" value="TRX_family"/>
    <property type="match status" value="1"/>
</dbReference>
<organism evidence="2">
    <name type="scientific">uncultured virus</name>
    <dbReference type="NCBI Taxonomy" id="340016"/>
    <lineage>
        <taxon>Viruses</taxon>
        <taxon>environmental samples</taxon>
    </lineage>
</organism>
<reference evidence="2" key="1">
    <citation type="submission" date="2016-10" db="EMBL/GenBank/DDBJ databases">
        <authorList>
            <person name="Varghese N."/>
        </authorList>
    </citation>
    <scope>NUCLEOTIDE SEQUENCE</scope>
</reference>
<dbReference type="Pfam" id="PF00085">
    <property type="entry name" value="Thioredoxin"/>
    <property type="match status" value="1"/>
</dbReference>
<dbReference type="EMBL" id="KY052832">
    <property type="protein sequence ID" value="ASF00410.1"/>
    <property type="molecule type" value="Genomic_DNA"/>
</dbReference>
<name>A0A218MM88_9VIRU</name>
<accession>A0A218MM88</accession>
<dbReference type="SUPFAM" id="SSF52833">
    <property type="entry name" value="Thioredoxin-like"/>
    <property type="match status" value="1"/>
</dbReference>
<reference evidence="2" key="2">
    <citation type="journal article" date="2017" name="Nat. Commun.">
        <title>Single-virus genomics reveals hidden cosmopolitan and abundant viruses.</title>
        <authorList>
            <person name="Martinez-Hernandez F."/>
            <person name="Fornas O."/>
            <person name="Lluesma Gomez M."/>
            <person name="Bolduc B."/>
            <person name="de la Cruz Pena M.J."/>
            <person name="Martinez J.M."/>
            <person name="Anton J."/>
            <person name="Gasol J.M."/>
            <person name="Rosselli R."/>
            <person name="Rodriguez-Valera F."/>
            <person name="Sullivan M.B."/>
            <person name="Acinas S.G."/>
            <person name="Martinez-Garcia M."/>
        </authorList>
    </citation>
    <scope>NUCLEOTIDE SEQUENCE</scope>
</reference>